<organism evidence="1 2">
    <name type="scientific">Falsiroseomonas frigidaquae</name>
    <dbReference type="NCBI Taxonomy" id="487318"/>
    <lineage>
        <taxon>Bacteria</taxon>
        <taxon>Pseudomonadati</taxon>
        <taxon>Pseudomonadota</taxon>
        <taxon>Alphaproteobacteria</taxon>
        <taxon>Acetobacterales</taxon>
        <taxon>Roseomonadaceae</taxon>
        <taxon>Falsiroseomonas</taxon>
    </lineage>
</organism>
<comment type="caution">
    <text evidence="1">The sequence shown here is derived from an EMBL/GenBank/DDBJ whole genome shotgun (WGS) entry which is preliminary data.</text>
</comment>
<protein>
    <submittedName>
        <fullName evidence="1">Uncharacterized protein</fullName>
    </submittedName>
</protein>
<dbReference type="Pfam" id="PF05354">
    <property type="entry name" value="Phage_attach"/>
    <property type="match status" value="1"/>
</dbReference>
<dbReference type="Proteomes" id="UP000765160">
    <property type="component" value="Unassembled WGS sequence"/>
</dbReference>
<reference evidence="1 2" key="1">
    <citation type="submission" date="2020-03" db="EMBL/GenBank/DDBJ databases">
        <title>Roseomonas selenitidurans sp. nov. isolated from soil.</title>
        <authorList>
            <person name="Liu H."/>
        </authorList>
    </citation>
    <scope>NUCLEOTIDE SEQUENCE [LARGE SCALE GENOMIC DNA]</scope>
    <source>
        <strain evidence="1 2">JCM 15073</strain>
    </source>
</reference>
<gene>
    <name evidence="1" type="ORF">HB662_01255</name>
</gene>
<keyword evidence="2" id="KW-1185">Reference proteome</keyword>
<evidence type="ECO:0000313" key="2">
    <source>
        <dbReference type="Proteomes" id="UP000765160"/>
    </source>
</evidence>
<sequence>MAINLARLNLRPAQRLYGAAVLYRAQGEVSTALRAVFDRTTQLLEFPGAAAQSIAVVRLGVELAAFPPGTTPGQGDVVTVALLASQQIPADRPLPTGGVLETFIVTDVQQDGPGGAVLALAEWSEDA</sequence>
<dbReference type="RefSeq" id="WP_168046333.1">
    <property type="nucleotide sequence ID" value="NZ_JAATJR010000001.1"/>
</dbReference>
<name>A0ABX1EWB1_9PROT</name>
<proteinExistence type="predicted"/>
<dbReference type="EMBL" id="JAAVTX010000001">
    <property type="protein sequence ID" value="NKE43387.1"/>
    <property type="molecule type" value="Genomic_DNA"/>
</dbReference>
<evidence type="ECO:0000313" key="1">
    <source>
        <dbReference type="EMBL" id="NKE43387.1"/>
    </source>
</evidence>
<dbReference type="InterPro" id="IPR008018">
    <property type="entry name" value="Phage_tail_attach_FII"/>
</dbReference>
<accession>A0ABX1EWB1</accession>